<dbReference type="Pfam" id="PF00067">
    <property type="entry name" value="p450"/>
    <property type="match status" value="1"/>
</dbReference>
<dbReference type="Proteomes" id="UP000029665">
    <property type="component" value="Unassembled WGS sequence"/>
</dbReference>
<dbReference type="CDD" id="cd11065">
    <property type="entry name" value="CYP64-like"/>
    <property type="match status" value="1"/>
</dbReference>
<dbReference type="AlphaFoldDB" id="A0A060S741"/>
<evidence type="ECO:0000313" key="15">
    <source>
        <dbReference type="EMBL" id="CDO68203.1"/>
    </source>
</evidence>
<keyword evidence="6" id="KW-0812">Transmembrane</keyword>
<dbReference type="GO" id="GO:0016020">
    <property type="term" value="C:membrane"/>
    <property type="evidence" value="ECO:0007669"/>
    <property type="project" value="UniProtKB-SubCell"/>
</dbReference>
<dbReference type="GO" id="GO:0004497">
    <property type="term" value="F:monooxygenase activity"/>
    <property type="evidence" value="ECO:0007669"/>
    <property type="project" value="UniProtKB-KW"/>
</dbReference>
<dbReference type="GO" id="GO:0016705">
    <property type="term" value="F:oxidoreductase activity, acting on paired donors, with incorporation or reduction of molecular oxygen"/>
    <property type="evidence" value="ECO:0007669"/>
    <property type="project" value="InterPro"/>
</dbReference>
<name>A0A060S741_PYCCI</name>
<dbReference type="InterPro" id="IPR017972">
    <property type="entry name" value="Cyt_P450_CS"/>
</dbReference>
<evidence type="ECO:0000256" key="5">
    <source>
        <dbReference type="ARBA" id="ARBA00022617"/>
    </source>
</evidence>
<reference evidence="15" key="1">
    <citation type="submission" date="2014-01" db="EMBL/GenBank/DDBJ databases">
        <title>The genome of the white-rot fungus Pycnoporus cinnabarinus: a basidiomycete model with a versatile arsenal for lignocellulosic biomass breakdown.</title>
        <authorList>
            <person name="Levasseur A."/>
            <person name="Lomascolo A."/>
            <person name="Ruiz-Duenas F.J."/>
            <person name="Uzan E."/>
            <person name="Piumi F."/>
            <person name="Kues U."/>
            <person name="Ram A.F.J."/>
            <person name="Murat C."/>
            <person name="Haon M."/>
            <person name="Benoit I."/>
            <person name="Arfi Y."/>
            <person name="Chevret D."/>
            <person name="Drula E."/>
            <person name="Kwon M.J."/>
            <person name="Gouret P."/>
            <person name="Lesage-Meessen L."/>
            <person name="Lombard V."/>
            <person name="Mariette J."/>
            <person name="Noirot C."/>
            <person name="Park J."/>
            <person name="Patyshakuliyeva A."/>
            <person name="Wieneger R.A.B."/>
            <person name="Wosten H.A.B."/>
            <person name="Martin F."/>
            <person name="Coutinho P.M."/>
            <person name="de Vries R."/>
            <person name="Martinez A.T."/>
            <person name="Klopp C."/>
            <person name="Pontarotti P."/>
            <person name="Henrissat B."/>
            <person name="Record E."/>
        </authorList>
    </citation>
    <scope>NUCLEOTIDE SEQUENCE [LARGE SCALE GENOMIC DNA]</scope>
    <source>
        <strain evidence="15">BRFM137</strain>
    </source>
</reference>
<evidence type="ECO:0000256" key="13">
    <source>
        <dbReference type="PIRSR" id="PIRSR602401-1"/>
    </source>
</evidence>
<dbReference type="Gene3D" id="1.10.630.10">
    <property type="entry name" value="Cytochrome P450"/>
    <property type="match status" value="1"/>
</dbReference>
<dbReference type="GO" id="GO:0005506">
    <property type="term" value="F:iron ion binding"/>
    <property type="evidence" value="ECO:0007669"/>
    <property type="project" value="InterPro"/>
</dbReference>
<dbReference type="PRINTS" id="PR00463">
    <property type="entry name" value="EP450I"/>
</dbReference>
<evidence type="ECO:0000256" key="10">
    <source>
        <dbReference type="ARBA" id="ARBA00023004"/>
    </source>
</evidence>
<gene>
    <name evidence="15" type="ORF">BN946_scf184938.g55</name>
</gene>
<evidence type="ECO:0000256" key="7">
    <source>
        <dbReference type="ARBA" id="ARBA00022723"/>
    </source>
</evidence>
<evidence type="ECO:0000256" key="14">
    <source>
        <dbReference type="RuleBase" id="RU000461"/>
    </source>
</evidence>
<keyword evidence="10 13" id="KW-0408">Iron</keyword>
<evidence type="ECO:0000256" key="8">
    <source>
        <dbReference type="ARBA" id="ARBA00022989"/>
    </source>
</evidence>
<keyword evidence="16" id="KW-1185">Reference proteome</keyword>
<comment type="cofactor">
    <cofactor evidence="1 13">
        <name>heme</name>
        <dbReference type="ChEBI" id="CHEBI:30413"/>
    </cofactor>
</comment>
<dbReference type="InterPro" id="IPR002401">
    <property type="entry name" value="Cyt_P450_E_grp-I"/>
</dbReference>
<dbReference type="InterPro" id="IPR001128">
    <property type="entry name" value="Cyt_P450"/>
</dbReference>
<comment type="pathway">
    <text evidence="3">Secondary metabolite biosynthesis.</text>
</comment>
<dbReference type="PANTHER" id="PTHR46300:SF7">
    <property type="entry name" value="P450, PUTATIVE (EUROFUNG)-RELATED"/>
    <property type="match status" value="1"/>
</dbReference>
<dbReference type="HOGENOM" id="CLU_001570_2_3_1"/>
<evidence type="ECO:0000256" key="12">
    <source>
        <dbReference type="ARBA" id="ARBA00023136"/>
    </source>
</evidence>
<evidence type="ECO:0000256" key="6">
    <source>
        <dbReference type="ARBA" id="ARBA00022692"/>
    </source>
</evidence>
<dbReference type="STRING" id="5643.A0A060S741"/>
<dbReference type="OrthoDB" id="2789670at2759"/>
<evidence type="ECO:0000256" key="11">
    <source>
        <dbReference type="ARBA" id="ARBA00023033"/>
    </source>
</evidence>
<evidence type="ECO:0000313" key="16">
    <source>
        <dbReference type="Proteomes" id="UP000029665"/>
    </source>
</evidence>
<comment type="subcellular location">
    <subcellularLocation>
        <location evidence="2">Membrane</location>
        <topology evidence="2">Single-pass membrane protein</topology>
    </subcellularLocation>
</comment>
<sequence length="431" mass="48333">MALAGDVVYLKVLGQSVILVGSYEAACELLEKRSANYSDRPQSVMVNMTNLDWIFVFKNYGAEWRRHRRELHNAFVPDVLSRYYSLQLEITRDLLHNLLTNPAEFSGHIKFFFAAVIVRVVYGLDAAHGDKKYYKLIERLATIAEDISTPGQHVVEAFPSMRRLPSWFPGAGFKKLAASWRKEIADIRDYLYESAKEMMLTSGVNESILTKLTEEQADEELARSLMATIYAAGGDTTNASAHAFVLAMAMYPEVQKKAQAELDAVVGQDRLPDFSDQRSLPYVSALVKEVLRWHVVAPIGVPHRSVADDDYNGYFIPGGSIIIANQWDPNHYPDPEAFDPDRFLLNGQLNPNIRDPSSYVFGFGRRICPGRHFAEASLFITCASILHAFTISPPLDARGAPRKLEMKTNNLAVSIAPRSRQMEELVRASTA</sequence>
<proteinExistence type="inferred from homology"/>
<dbReference type="PROSITE" id="PS00086">
    <property type="entry name" value="CYTOCHROME_P450"/>
    <property type="match status" value="1"/>
</dbReference>
<evidence type="ECO:0000256" key="9">
    <source>
        <dbReference type="ARBA" id="ARBA00023002"/>
    </source>
</evidence>
<keyword evidence="5 13" id="KW-0349">Heme</keyword>
<dbReference type="OMA" id="VEAFPSM"/>
<dbReference type="InterPro" id="IPR050364">
    <property type="entry name" value="Cytochrome_P450_fung"/>
</dbReference>
<dbReference type="PRINTS" id="PR00385">
    <property type="entry name" value="P450"/>
</dbReference>
<protein>
    <recommendedName>
        <fullName evidence="17">Cytochrome P450</fullName>
    </recommendedName>
</protein>
<accession>A0A060S741</accession>
<keyword evidence="9 14" id="KW-0560">Oxidoreductase</keyword>
<comment type="similarity">
    <text evidence="4 14">Belongs to the cytochrome P450 family.</text>
</comment>
<evidence type="ECO:0000256" key="1">
    <source>
        <dbReference type="ARBA" id="ARBA00001971"/>
    </source>
</evidence>
<evidence type="ECO:0000256" key="4">
    <source>
        <dbReference type="ARBA" id="ARBA00010617"/>
    </source>
</evidence>
<dbReference type="SUPFAM" id="SSF48264">
    <property type="entry name" value="Cytochrome P450"/>
    <property type="match status" value="1"/>
</dbReference>
<keyword evidence="12" id="KW-0472">Membrane</keyword>
<feature type="binding site" description="axial binding residue" evidence="13">
    <location>
        <position position="368"/>
    </location>
    <ligand>
        <name>heme</name>
        <dbReference type="ChEBI" id="CHEBI:30413"/>
    </ligand>
    <ligandPart>
        <name>Fe</name>
        <dbReference type="ChEBI" id="CHEBI:18248"/>
    </ligandPart>
</feature>
<dbReference type="InterPro" id="IPR036396">
    <property type="entry name" value="Cyt_P450_sf"/>
</dbReference>
<comment type="caution">
    <text evidence="15">The sequence shown here is derived from an EMBL/GenBank/DDBJ whole genome shotgun (WGS) entry which is preliminary data.</text>
</comment>
<dbReference type="GO" id="GO:0020037">
    <property type="term" value="F:heme binding"/>
    <property type="evidence" value="ECO:0007669"/>
    <property type="project" value="InterPro"/>
</dbReference>
<evidence type="ECO:0000256" key="2">
    <source>
        <dbReference type="ARBA" id="ARBA00004167"/>
    </source>
</evidence>
<keyword evidence="8" id="KW-1133">Transmembrane helix</keyword>
<evidence type="ECO:0008006" key="17">
    <source>
        <dbReference type="Google" id="ProtNLM"/>
    </source>
</evidence>
<dbReference type="EMBL" id="CCBP010000006">
    <property type="protein sequence ID" value="CDO68203.1"/>
    <property type="molecule type" value="Genomic_DNA"/>
</dbReference>
<keyword evidence="7 13" id="KW-0479">Metal-binding</keyword>
<keyword evidence="11 14" id="KW-0503">Monooxygenase</keyword>
<organism evidence="15 16">
    <name type="scientific">Pycnoporus cinnabarinus</name>
    <name type="common">Cinnabar-red polypore</name>
    <name type="synonym">Trametes cinnabarina</name>
    <dbReference type="NCBI Taxonomy" id="5643"/>
    <lineage>
        <taxon>Eukaryota</taxon>
        <taxon>Fungi</taxon>
        <taxon>Dikarya</taxon>
        <taxon>Basidiomycota</taxon>
        <taxon>Agaricomycotina</taxon>
        <taxon>Agaricomycetes</taxon>
        <taxon>Polyporales</taxon>
        <taxon>Polyporaceae</taxon>
        <taxon>Trametes</taxon>
    </lineage>
</organism>
<evidence type="ECO:0000256" key="3">
    <source>
        <dbReference type="ARBA" id="ARBA00005179"/>
    </source>
</evidence>
<dbReference type="PANTHER" id="PTHR46300">
    <property type="entry name" value="P450, PUTATIVE (EUROFUNG)-RELATED-RELATED"/>
    <property type="match status" value="1"/>
</dbReference>